<dbReference type="InterPro" id="IPR036890">
    <property type="entry name" value="HATPase_C_sf"/>
</dbReference>
<keyword evidence="1" id="KW-0472">Membrane</keyword>
<reference evidence="3" key="1">
    <citation type="submission" date="2020-10" db="EMBL/GenBank/DDBJ databases">
        <authorList>
            <person name="Gilroy R."/>
        </authorList>
    </citation>
    <scope>NUCLEOTIDE SEQUENCE</scope>
    <source>
        <strain evidence="3">G3-8215</strain>
    </source>
</reference>
<dbReference type="GO" id="GO:0016020">
    <property type="term" value="C:membrane"/>
    <property type="evidence" value="ECO:0007669"/>
    <property type="project" value="InterPro"/>
</dbReference>
<protein>
    <submittedName>
        <fullName evidence="3">Histidine kinase</fullName>
    </submittedName>
</protein>
<proteinExistence type="predicted"/>
<feature type="transmembrane region" description="Helical" evidence="1">
    <location>
        <begin position="162"/>
        <end position="181"/>
    </location>
</feature>
<sequence length="465" mass="52626">MKTLKTGCIIHLFAVTHVIATLSCRASGIDDSLLLTLLTMLMILIICFRKKVSVEFTAAYIVIANIAGYLTGMGVADLIGNISRSPLTVHAVSTFVTTELLGWTIILLTRIFRVGHRKSSWTPRIRWLIAATAVIFLIRLAYTEIFNSRYFTAESSYRIIRMLLGNSFAILLAICLNIIYIRFMRRHGPKKSIYWKTILFTAFVLTVSVVTALLAGYWLPFGFNNTLTWNEFILLLTVSILAQLGIYCIIYIIDLALAARKSMFEERGKAHQAQYRYLKLKQQVNPHFLFNSLNILDCLVCEHKDGQASSYIHKLAGIYRYMLQNEADAIVPLNEELTFIQMYADLLEVRFRNGFSLEIDIPEEYMEYRVVPCSIQMLVENAIKHNTVSEDNVLHIRITSDGNTVSVTNNINPKLSGSSSTGIGLANIRQQYMDLTGSSIEISDSGGYYRVSIPLIGTYFRRALK</sequence>
<reference evidence="3" key="2">
    <citation type="journal article" date="2021" name="PeerJ">
        <title>Extensive microbial diversity within the chicken gut microbiome revealed by metagenomics and culture.</title>
        <authorList>
            <person name="Gilroy R."/>
            <person name="Ravi A."/>
            <person name="Getino M."/>
            <person name="Pursley I."/>
            <person name="Horton D.L."/>
            <person name="Alikhan N.F."/>
            <person name="Baker D."/>
            <person name="Gharbi K."/>
            <person name="Hall N."/>
            <person name="Watson M."/>
            <person name="Adriaenssens E.M."/>
            <person name="Foster-Nyarko E."/>
            <person name="Jarju S."/>
            <person name="Secka A."/>
            <person name="Antonio M."/>
            <person name="Oren A."/>
            <person name="Chaudhuri R.R."/>
            <person name="La Ragione R."/>
            <person name="Hildebrand F."/>
            <person name="Pallen M.J."/>
        </authorList>
    </citation>
    <scope>NUCLEOTIDE SEQUENCE</scope>
    <source>
        <strain evidence="3">G3-8215</strain>
    </source>
</reference>
<feature type="transmembrane region" description="Helical" evidence="1">
    <location>
        <begin position="193"/>
        <end position="220"/>
    </location>
</feature>
<keyword evidence="1" id="KW-1133">Transmembrane helix</keyword>
<dbReference type="InterPro" id="IPR010559">
    <property type="entry name" value="Sig_transdc_His_kin_internal"/>
</dbReference>
<evidence type="ECO:0000256" key="1">
    <source>
        <dbReference type="SAM" id="Phobius"/>
    </source>
</evidence>
<dbReference type="Gene3D" id="3.30.565.10">
    <property type="entry name" value="Histidine kinase-like ATPase, C-terminal domain"/>
    <property type="match status" value="1"/>
</dbReference>
<dbReference type="Pfam" id="PF06580">
    <property type="entry name" value="His_kinase"/>
    <property type="match status" value="1"/>
</dbReference>
<accession>A0A940DQ05</accession>
<feature type="transmembrane region" description="Helical" evidence="1">
    <location>
        <begin position="60"/>
        <end position="79"/>
    </location>
</feature>
<evidence type="ECO:0000259" key="2">
    <source>
        <dbReference type="Pfam" id="PF06580"/>
    </source>
</evidence>
<dbReference type="PANTHER" id="PTHR34220:SF7">
    <property type="entry name" value="SENSOR HISTIDINE KINASE YPDA"/>
    <property type="match status" value="1"/>
</dbReference>
<dbReference type="InterPro" id="IPR050640">
    <property type="entry name" value="Bact_2-comp_sensor_kinase"/>
</dbReference>
<name>A0A940DQ05_9BACT</name>
<evidence type="ECO:0000313" key="3">
    <source>
        <dbReference type="EMBL" id="MBO8482788.1"/>
    </source>
</evidence>
<feature type="transmembrane region" description="Helical" evidence="1">
    <location>
        <begin position="124"/>
        <end position="142"/>
    </location>
</feature>
<dbReference type="EMBL" id="JADILV010000010">
    <property type="protein sequence ID" value="MBO8482788.1"/>
    <property type="molecule type" value="Genomic_DNA"/>
</dbReference>
<organism evidence="3 4">
    <name type="scientific">Candidatus Cryptobacteroides avicola</name>
    <dbReference type="NCBI Taxonomy" id="2840757"/>
    <lineage>
        <taxon>Bacteria</taxon>
        <taxon>Pseudomonadati</taxon>
        <taxon>Bacteroidota</taxon>
        <taxon>Bacteroidia</taxon>
        <taxon>Bacteroidales</taxon>
        <taxon>Candidatus Cryptobacteroides</taxon>
    </lineage>
</organism>
<keyword evidence="3" id="KW-0808">Transferase</keyword>
<dbReference type="Proteomes" id="UP000725002">
    <property type="component" value="Unassembled WGS sequence"/>
</dbReference>
<feature type="transmembrane region" description="Helical" evidence="1">
    <location>
        <begin position="232"/>
        <end position="257"/>
    </location>
</feature>
<dbReference type="PROSITE" id="PS51257">
    <property type="entry name" value="PROKAR_LIPOPROTEIN"/>
    <property type="match status" value="1"/>
</dbReference>
<evidence type="ECO:0000313" key="4">
    <source>
        <dbReference type="Proteomes" id="UP000725002"/>
    </source>
</evidence>
<keyword evidence="3" id="KW-0418">Kinase</keyword>
<feature type="transmembrane region" description="Helical" evidence="1">
    <location>
        <begin position="91"/>
        <end position="112"/>
    </location>
</feature>
<dbReference type="GO" id="GO:0000155">
    <property type="term" value="F:phosphorelay sensor kinase activity"/>
    <property type="evidence" value="ECO:0007669"/>
    <property type="project" value="InterPro"/>
</dbReference>
<comment type="caution">
    <text evidence="3">The sequence shown here is derived from an EMBL/GenBank/DDBJ whole genome shotgun (WGS) entry which is preliminary data.</text>
</comment>
<dbReference type="AlphaFoldDB" id="A0A940DQ05"/>
<feature type="domain" description="Signal transduction histidine kinase internal region" evidence="2">
    <location>
        <begin position="279"/>
        <end position="353"/>
    </location>
</feature>
<keyword evidence="1" id="KW-0812">Transmembrane</keyword>
<dbReference type="SUPFAM" id="SSF55874">
    <property type="entry name" value="ATPase domain of HSP90 chaperone/DNA topoisomerase II/histidine kinase"/>
    <property type="match status" value="1"/>
</dbReference>
<feature type="transmembrane region" description="Helical" evidence="1">
    <location>
        <begin position="31"/>
        <end position="48"/>
    </location>
</feature>
<dbReference type="PANTHER" id="PTHR34220">
    <property type="entry name" value="SENSOR HISTIDINE KINASE YPDA"/>
    <property type="match status" value="1"/>
</dbReference>
<gene>
    <name evidence="3" type="ORF">IAB75_01515</name>
</gene>